<dbReference type="PANTHER" id="PTHR43133">
    <property type="entry name" value="RNA POLYMERASE ECF-TYPE SIGMA FACTO"/>
    <property type="match status" value="1"/>
</dbReference>
<dbReference type="Gene3D" id="1.10.1740.10">
    <property type="match status" value="1"/>
</dbReference>
<dbReference type="Gene3D" id="1.10.10.10">
    <property type="entry name" value="Winged helix-like DNA-binding domain superfamily/Winged helix DNA-binding domain"/>
    <property type="match status" value="1"/>
</dbReference>
<dbReference type="OrthoDB" id="265863at2"/>
<protein>
    <submittedName>
        <fullName evidence="6">Sigma-70 family RNA polymerase sigma factor</fullName>
    </submittedName>
</protein>
<dbReference type="EMBL" id="QDGB01000230">
    <property type="protein sequence ID" value="RQX17103.1"/>
    <property type="molecule type" value="Genomic_DNA"/>
</dbReference>
<comment type="caution">
    <text evidence="6">The sequence shown here is derived from an EMBL/GenBank/DDBJ whole genome shotgun (WGS) entry which is preliminary data.</text>
</comment>
<evidence type="ECO:0000256" key="5">
    <source>
        <dbReference type="ARBA" id="ARBA00023163"/>
    </source>
</evidence>
<dbReference type="InterPro" id="IPR013324">
    <property type="entry name" value="RNA_pol_sigma_r3/r4-like"/>
</dbReference>
<reference evidence="6 7" key="1">
    <citation type="submission" date="2018-04" db="EMBL/GenBank/DDBJ databases">
        <title>Micromonosporas from Atacama Desert.</title>
        <authorList>
            <person name="Carro L."/>
            <person name="Klenk H.-P."/>
            <person name="Goodfellow M."/>
        </authorList>
    </citation>
    <scope>NUCLEOTIDE SEQUENCE [LARGE SCALE GENOMIC DNA]</scope>
    <source>
        <strain evidence="6 7">LB19</strain>
    </source>
</reference>
<comment type="similarity">
    <text evidence="1">Belongs to the sigma-70 factor family. ECF subfamily.</text>
</comment>
<dbReference type="NCBIfam" id="TIGR02937">
    <property type="entry name" value="sigma70-ECF"/>
    <property type="match status" value="1"/>
</dbReference>
<keyword evidence="2" id="KW-0805">Transcription regulation</keyword>
<dbReference type="GO" id="GO:0016987">
    <property type="term" value="F:sigma factor activity"/>
    <property type="evidence" value="ECO:0007669"/>
    <property type="project" value="UniProtKB-KW"/>
</dbReference>
<dbReference type="InterPro" id="IPR036388">
    <property type="entry name" value="WH-like_DNA-bd_sf"/>
</dbReference>
<keyword evidence="5" id="KW-0804">Transcription</keyword>
<dbReference type="RefSeq" id="WP_124819143.1">
    <property type="nucleotide sequence ID" value="NZ_QDGB01000230.1"/>
</dbReference>
<evidence type="ECO:0000313" key="7">
    <source>
        <dbReference type="Proteomes" id="UP000278981"/>
    </source>
</evidence>
<evidence type="ECO:0000256" key="2">
    <source>
        <dbReference type="ARBA" id="ARBA00023015"/>
    </source>
</evidence>
<dbReference type="GO" id="GO:0006352">
    <property type="term" value="P:DNA-templated transcription initiation"/>
    <property type="evidence" value="ECO:0007669"/>
    <property type="project" value="InterPro"/>
</dbReference>
<dbReference type="InterPro" id="IPR039425">
    <property type="entry name" value="RNA_pol_sigma-70-like"/>
</dbReference>
<keyword evidence="3" id="KW-0731">Sigma factor</keyword>
<keyword evidence="4" id="KW-0238">DNA-binding</keyword>
<dbReference type="InterPro" id="IPR014284">
    <property type="entry name" value="RNA_pol_sigma-70_dom"/>
</dbReference>
<accession>A0A3N9YAR7</accession>
<dbReference type="InterPro" id="IPR013325">
    <property type="entry name" value="RNA_pol_sigma_r2"/>
</dbReference>
<dbReference type="PANTHER" id="PTHR43133:SF8">
    <property type="entry name" value="RNA POLYMERASE SIGMA FACTOR HI_1459-RELATED"/>
    <property type="match status" value="1"/>
</dbReference>
<evidence type="ECO:0000256" key="4">
    <source>
        <dbReference type="ARBA" id="ARBA00023125"/>
    </source>
</evidence>
<evidence type="ECO:0000256" key="3">
    <source>
        <dbReference type="ARBA" id="ARBA00023082"/>
    </source>
</evidence>
<dbReference type="SUPFAM" id="SSF88946">
    <property type="entry name" value="Sigma2 domain of RNA polymerase sigma factors"/>
    <property type="match status" value="1"/>
</dbReference>
<sequence>MSGKQVTHVDLDATVRAAAGGDRRAWETLVTHLMPMIVATIEECGLTGPDAAEVNQTVWLRVVEWLEHLRHPAALPKWIDTTTRRECLRVQRTAGQHAHLVGSEDELMSRETEPLDPMEAALREEQYHALRTGFAQLPDRCRELLSMLLGEPPMSYRDIVTRTGMRIGSIGPTQRRCLDKLRASPTVAAQLERGRTVTR</sequence>
<gene>
    <name evidence="6" type="ORF">DDE19_12195</name>
</gene>
<dbReference type="AlphaFoldDB" id="A0A3N9YAR7"/>
<organism evidence="6 7">
    <name type="scientific">Micromonospora ureilytica</name>
    <dbReference type="NCBI Taxonomy" id="709868"/>
    <lineage>
        <taxon>Bacteria</taxon>
        <taxon>Bacillati</taxon>
        <taxon>Actinomycetota</taxon>
        <taxon>Actinomycetes</taxon>
        <taxon>Micromonosporales</taxon>
        <taxon>Micromonosporaceae</taxon>
        <taxon>Micromonospora</taxon>
    </lineage>
</organism>
<dbReference type="Proteomes" id="UP000278981">
    <property type="component" value="Unassembled WGS sequence"/>
</dbReference>
<dbReference type="GO" id="GO:0003677">
    <property type="term" value="F:DNA binding"/>
    <property type="evidence" value="ECO:0007669"/>
    <property type="project" value="UniProtKB-KW"/>
</dbReference>
<evidence type="ECO:0000256" key="1">
    <source>
        <dbReference type="ARBA" id="ARBA00010641"/>
    </source>
</evidence>
<proteinExistence type="inferred from homology"/>
<dbReference type="SUPFAM" id="SSF88659">
    <property type="entry name" value="Sigma3 and sigma4 domains of RNA polymerase sigma factors"/>
    <property type="match status" value="1"/>
</dbReference>
<name>A0A3N9YAR7_9ACTN</name>
<evidence type="ECO:0000313" key="6">
    <source>
        <dbReference type="EMBL" id="RQX17103.1"/>
    </source>
</evidence>